<keyword evidence="1 3" id="KW-0732">Signal</keyword>
<dbReference type="Pfam" id="PF16656">
    <property type="entry name" value="Pur_ac_phosph_N"/>
    <property type="match status" value="1"/>
</dbReference>
<dbReference type="GO" id="GO:0003993">
    <property type="term" value="F:acid phosphatase activity"/>
    <property type="evidence" value="ECO:0007669"/>
    <property type="project" value="UniProtKB-EC"/>
</dbReference>
<dbReference type="Pfam" id="PF14008">
    <property type="entry name" value="Metallophos_C"/>
    <property type="match status" value="1"/>
</dbReference>
<dbReference type="EC" id="3.1.3.2" evidence="3"/>
<proteinExistence type="inferred from homology"/>
<dbReference type="CDD" id="cd00839">
    <property type="entry name" value="MPP_PAPs"/>
    <property type="match status" value="1"/>
</dbReference>
<feature type="domain" description="Purple acid phosphatase N-terminal" evidence="6">
    <location>
        <begin position="21"/>
        <end position="115"/>
    </location>
</feature>
<dbReference type="InterPro" id="IPR041792">
    <property type="entry name" value="MPP_PAP"/>
</dbReference>
<evidence type="ECO:0000259" key="5">
    <source>
        <dbReference type="Pfam" id="PF14008"/>
    </source>
</evidence>
<comment type="catalytic activity">
    <reaction evidence="3">
        <text>a phosphate monoester + H2O = an alcohol + phosphate</text>
        <dbReference type="Rhea" id="RHEA:15017"/>
        <dbReference type="ChEBI" id="CHEBI:15377"/>
        <dbReference type="ChEBI" id="CHEBI:30879"/>
        <dbReference type="ChEBI" id="CHEBI:43474"/>
        <dbReference type="ChEBI" id="CHEBI:67140"/>
        <dbReference type="EC" id="3.1.3.2"/>
    </reaction>
</comment>
<dbReference type="WBParaSite" id="L893_g17325.t1">
    <property type="protein sequence ID" value="L893_g17325.t1"/>
    <property type="gene ID" value="L893_g17325"/>
</dbReference>
<keyword evidence="2" id="KW-0325">Glycoprotein</keyword>
<dbReference type="InterPro" id="IPR004843">
    <property type="entry name" value="Calcineurin-like_PHP"/>
</dbReference>
<comment type="similarity">
    <text evidence="3">Belongs to the metallophosphoesterase superfamily. Purple acid phosphatase family.</text>
</comment>
<evidence type="ECO:0000256" key="1">
    <source>
        <dbReference type="ARBA" id="ARBA00022729"/>
    </source>
</evidence>
<dbReference type="Pfam" id="PF00149">
    <property type="entry name" value="Metallophos"/>
    <property type="match status" value="1"/>
</dbReference>
<dbReference type="Proteomes" id="UP000095287">
    <property type="component" value="Unplaced"/>
</dbReference>
<feature type="chain" id="PRO_5009029963" description="Purple acid phosphatase" evidence="3">
    <location>
        <begin position="17"/>
        <end position="447"/>
    </location>
</feature>
<dbReference type="InterPro" id="IPR025733">
    <property type="entry name" value="PAPs_C"/>
</dbReference>
<dbReference type="Gene3D" id="3.60.21.10">
    <property type="match status" value="1"/>
</dbReference>
<feature type="domain" description="Calcineurin-like phosphoesterase" evidence="4">
    <location>
        <begin position="126"/>
        <end position="325"/>
    </location>
</feature>
<dbReference type="SUPFAM" id="SSF56300">
    <property type="entry name" value="Metallo-dependent phosphatases"/>
    <property type="match status" value="1"/>
</dbReference>
<dbReference type="AlphaFoldDB" id="A0A1I7YKF4"/>
<dbReference type="SUPFAM" id="SSF49363">
    <property type="entry name" value="Purple acid phosphatase, N-terminal domain"/>
    <property type="match status" value="1"/>
</dbReference>
<evidence type="ECO:0000256" key="2">
    <source>
        <dbReference type="ARBA" id="ARBA00023180"/>
    </source>
</evidence>
<keyword evidence="7" id="KW-1185">Reference proteome</keyword>
<accession>A0A1I7YKF4</accession>
<keyword evidence="3" id="KW-0378">Hydrolase</keyword>
<dbReference type="InterPro" id="IPR008963">
    <property type="entry name" value="Purple_acid_Pase-like_N"/>
</dbReference>
<dbReference type="Gene3D" id="2.60.40.380">
    <property type="entry name" value="Purple acid phosphatase-like, N-terminal"/>
    <property type="match status" value="1"/>
</dbReference>
<dbReference type="PANTHER" id="PTHR45867">
    <property type="entry name" value="PURPLE ACID PHOSPHATASE"/>
    <property type="match status" value="1"/>
</dbReference>
<reference evidence="8" key="1">
    <citation type="submission" date="2016-11" db="UniProtKB">
        <authorList>
            <consortium name="WormBaseParasite"/>
        </authorList>
    </citation>
    <scope>IDENTIFICATION</scope>
</reference>
<sequence>MLLLLSVVALSALGWAANPDPSQVHLSYHGKPDEMVVTWVTFEEIDKESYVFYGTDPKKLSHKVTPYDIHSFKVIGNDEIERWVYRTRLTGLTEKTRYYYRAGNEYKMSNMYNFKSLAEDMTNFTVCIYGDLGLENGVSTEAIIDAAQDGQFDLIIHIGDLAYDLHSEKGKIGDQFFDKIVPISAFVPYMTVAGNHEHKHDFEHYKRRLTMPHNGVGIHDNQFYSFDLGDVHFVGLSSEYYGYDWTEHIKEQYEWLKKDLSLTTKPWIIAYMHRPFYCSNRNGKKSDCHGEDNEYIRVGSEDVPGLEKLFNEKGVDICFWGHKHFYERLFPVYDNRSFYQSLNVYYNTQTPTYIVNGCAGNREDHALFDATATPYSAVRSEEYGYTVMKIHNATHIHLQQIAAQKGTFVDNLWITKAPGYRPGVKNVPIPSRVIDKEALRKINEEND</sequence>
<evidence type="ECO:0000256" key="3">
    <source>
        <dbReference type="RuleBase" id="RU361203"/>
    </source>
</evidence>
<feature type="domain" description="Purple acid phosphatase C-terminal" evidence="5">
    <location>
        <begin position="351"/>
        <end position="410"/>
    </location>
</feature>
<evidence type="ECO:0000313" key="7">
    <source>
        <dbReference type="Proteomes" id="UP000095287"/>
    </source>
</evidence>
<evidence type="ECO:0000313" key="8">
    <source>
        <dbReference type="WBParaSite" id="L893_g17325.t1"/>
    </source>
</evidence>
<name>A0A1I7YKF4_9BILA</name>
<feature type="signal peptide" evidence="3">
    <location>
        <begin position="1"/>
        <end position="16"/>
    </location>
</feature>
<organism evidence="7 8">
    <name type="scientific">Steinernema glaseri</name>
    <dbReference type="NCBI Taxonomy" id="37863"/>
    <lineage>
        <taxon>Eukaryota</taxon>
        <taxon>Metazoa</taxon>
        <taxon>Ecdysozoa</taxon>
        <taxon>Nematoda</taxon>
        <taxon>Chromadorea</taxon>
        <taxon>Rhabditida</taxon>
        <taxon>Tylenchina</taxon>
        <taxon>Panagrolaimomorpha</taxon>
        <taxon>Strongyloidoidea</taxon>
        <taxon>Steinernematidae</taxon>
        <taxon>Steinernema</taxon>
    </lineage>
</organism>
<evidence type="ECO:0000259" key="6">
    <source>
        <dbReference type="Pfam" id="PF16656"/>
    </source>
</evidence>
<dbReference type="InterPro" id="IPR029052">
    <property type="entry name" value="Metallo-depent_PP-like"/>
</dbReference>
<dbReference type="InterPro" id="IPR015914">
    <property type="entry name" value="PAPs_N"/>
</dbReference>
<dbReference type="GO" id="GO:0046872">
    <property type="term" value="F:metal ion binding"/>
    <property type="evidence" value="ECO:0007669"/>
    <property type="project" value="InterPro"/>
</dbReference>
<protein>
    <recommendedName>
        <fullName evidence="3">Purple acid phosphatase</fullName>
        <ecNumber evidence="3">3.1.3.2</ecNumber>
    </recommendedName>
</protein>
<evidence type="ECO:0000259" key="4">
    <source>
        <dbReference type="Pfam" id="PF00149"/>
    </source>
</evidence>